<name>A0A8C7XPP8_9TELE</name>
<feature type="domain" description="Piezo non-specific cation channel cap" evidence="3">
    <location>
        <begin position="330"/>
        <end position="383"/>
    </location>
</feature>
<feature type="domain" description="Piezo non-specific cation channel cap" evidence="3">
    <location>
        <begin position="468"/>
        <end position="609"/>
    </location>
</feature>
<evidence type="ECO:0000259" key="3">
    <source>
        <dbReference type="Pfam" id="PF12166"/>
    </source>
</evidence>
<feature type="transmembrane region" description="Helical" evidence="2">
    <location>
        <begin position="129"/>
        <end position="147"/>
    </location>
</feature>
<dbReference type="GO" id="GO:0008381">
    <property type="term" value="F:mechanosensitive monoatomic ion channel activity"/>
    <property type="evidence" value="ECO:0007669"/>
    <property type="project" value="InterPro"/>
</dbReference>
<feature type="transmembrane region" description="Helical" evidence="2">
    <location>
        <begin position="522"/>
        <end position="545"/>
    </location>
</feature>
<accession>A0A8C7XPP8</accession>
<evidence type="ECO:0000256" key="2">
    <source>
        <dbReference type="SAM" id="Phobius"/>
    </source>
</evidence>
<keyword evidence="6" id="KW-1185">Reference proteome</keyword>
<dbReference type="PANTHER" id="PTHR47049">
    <property type="entry name" value="PIEZO-TYPE MECHANOSENSITIVE ION CHANNEL HOMOLOG"/>
    <property type="match status" value="1"/>
</dbReference>
<dbReference type="InterPro" id="IPR056770">
    <property type="entry name" value="Piezo_THU9_anchor"/>
</dbReference>
<evidence type="ECO:0000256" key="1">
    <source>
        <dbReference type="SAM" id="MobiDB-lite"/>
    </source>
</evidence>
<dbReference type="Proteomes" id="UP000694383">
    <property type="component" value="Unplaced"/>
</dbReference>
<feature type="domain" description="Piezo THU9 and anchor" evidence="4">
    <location>
        <begin position="56"/>
        <end position="293"/>
    </location>
</feature>
<feature type="transmembrane region" description="Helical" evidence="2">
    <location>
        <begin position="271"/>
        <end position="295"/>
    </location>
</feature>
<keyword evidence="2" id="KW-0812">Transmembrane</keyword>
<keyword evidence="2" id="KW-0472">Membrane</keyword>
<reference evidence="5" key="2">
    <citation type="submission" date="2025-09" db="UniProtKB">
        <authorList>
            <consortium name="Ensembl"/>
        </authorList>
    </citation>
    <scope>IDENTIFICATION</scope>
</reference>
<dbReference type="Ensembl" id="ENSOSIT00000017294.1">
    <property type="protein sequence ID" value="ENSOSIP00000016361.1"/>
    <property type="gene ID" value="ENSOSIG00000008364.1"/>
</dbReference>
<dbReference type="PANTHER" id="PTHR47049:SF5">
    <property type="entry name" value="PIEZO-TYPE MECHANOSENSITIVE ION CHANNEL COMPONENT"/>
    <property type="match status" value="1"/>
</dbReference>
<dbReference type="GO" id="GO:0016020">
    <property type="term" value="C:membrane"/>
    <property type="evidence" value="ECO:0007669"/>
    <property type="project" value="InterPro"/>
</dbReference>
<feature type="compositionally biased region" description="Polar residues" evidence="1">
    <location>
        <begin position="375"/>
        <end position="385"/>
    </location>
</feature>
<feature type="transmembrane region" description="Helical" evidence="2">
    <location>
        <begin position="58"/>
        <end position="81"/>
    </location>
</feature>
<dbReference type="Pfam" id="PF12166">
    <property type="entry name" value="Piezo_cap"/>
    <property type="match status" value="2"/>
</dbReference>
<protein>
    <submittedName>
        <fullName evidence="5">Piezo type mechanosensitive ion channel component 1 (Er blood group)</fullName>
    </submittedName>
</protein>
<evidence type="ECO:0000313" key="6">
    <source>
        <dbReference type="Proteomes" id="UP000694383"/>
    </source>
</evidence>
<dbReference type="InterPro" id="IPR031334">
    <property type="entry name" value="Piezo_cap_dom"/>
</dbReference>
<feature type="transmembrane region" description="Helical" evidence="2">
    <location>
        <begin position="159"/>
        <end position="179"/>
    </location>
</feature>
<dbReference type="Pfam" id="PF24874">
    <property type="entry name" value="Piezo_THU9_anchor"/>
    <property type="match status" value="1"/>
</dbReference>
<evidence type="ECO:0000313" key="5">
    <source>
        <dbReference type="Ensembl" id="ENSOSIP00000016361.1"/>
    </source>
</evidence>
<proteinExistence type="predicted"/>
<feature type="region of interest" description="Disordered" evidence="1">
    <location>
        <begin position="375"/>
        <end position="399"/>
    </location>
</feature>
<keyword evidence="2" id="KW-1133">Transmembrane helix</keyword>
<organism evidence="5 6">
    <name type="scientific">Oryzias sinensis</name>
    <name type="common">Chinese medaka</name>
    <dbReference type="NCBI Taxonomy" id="183150"/>
    <lineage>
        <taxon>Eukaryota</taxon>
        <taxon>Metazoa</taxon>
        <taxon>Chordata</taxon>
        <taxon>Craniata</taxon>
        <taxon>Vertebrata</taxon>
        <taxon>Euteleostomi</taxon>
        <taxon>Actinopterygii</taxon>
        <taxon>Neopterygii</taxon>
        <taxon>Teleostei</taxon>
        <taxon>Neoteleostei</taxon>
        <taxon>Acanthomorphata</taxon>
        <taxon>Ovalentaria</taxon>
        <taxon>Atherinomorphae</taxon>
        <taxon>Beloniformes</taxon>
        <taxon>Adrianichthyidae</taxon>
        <taxon>Oryziinae</taxon>
        <taxon>Oryzias</taxon>
    </lineage>
</organism>
<dbReference type="AlphaFoldDB" id="A0A8C7XPP8"/>
<reference evidence="5" key="1">
    <citation type="submission" date="2025-08" db="UniProtKB">
        <authorList>
            <consortium name="Ensembl"/>
        </authorList>
    </citation>
    <scope>IDENTIFICATION</scope>
</reference>
<dbReference type="GeneTree" id="ENSGT00940000157348"/>
<dbReference type="InterPro" id="IPR027272">
    <property type="entry name" value="Piezo"/>
</dbReference>
<evidence type="ECO:0000259" key="4">
    <source>
        <dbReference type="Pfam" id="PF24874"/>
    </source>
</evidence>
<sequence>MKVCSLTSSYFIKPHNVYTNLKYRQGNTTYHLVRSVSEPAQNFFKNLMQNKHQASTDVYALMFLTDMVDFVIIIFGFWAFGKHSAAADIASTLSEDQVPEAFLVMLLIHFSTMIIDRALYLRKAVLGKLIFQGILVLGIHVWMFFILPSVTERKFNQNFVAQLWYFVKCIYFGLSAYQIRCGYPTRILGNFLTKNFSHLNLFLFQGFRLVPFLVELRAVMDWVWTDTTLSLSNWMCVEDIYANIFIIKCSRETEKKYPQPKGQKKKKIVKYGMGGLIVFFLICIIWFPLLFISLVRSVVGVVNHPIDVTVTVKLGGYEPLFTMSVQQQSIQPFNNSQYEELTKMFKDNATAMQFITLYSYEDIVTAQIEGSSGSVWRISPPQQTGSHKRTPWKSSRPDSAPRLEFPEVRCFFSWRVMTIASHFPFIWTFRRSLASLLIGNRTEPVPGPDVKLDLKSDPHLVAAPVGGEDGYLGITLSLKSDRSSNSSGTREWWDIAVEGCVPPSCGVLRMVIFNDKVSPPSLGFLAGYGIMGLYVSVVLVIGKFVRGFFSEISHSIMFEELPCVDRILKLCTDIFLVRETGELELEEELYSKLIFLYRSPETMIKWTRENRAGNRD</sequence>
<feature type="transmembrane region" description="Helical" evidence="2">
    <location>
        <begin position="101"/>
        <end position="120"/>
    </location>
</feature>